<name>A0A438HQH5_VITVI</name>
<dbReference type="AlphaFoldDB" id="A0A438HQH5"/>
<reference evidence="1 2" key="1">
    <citation type="journal article" date="2018" name="PLoS Genet.">
        <title>Population sequencing reveals clonal diversity and ancestral inbreeding in the grapevine cultivar Chardonnay.</title>
        <authorList>
            <person name="Roach M.J."/>
            <person name="Johnson D.L."/>
            <person name="Bohlmann J."/>
            <person name="van Vuuren H.J."/>
            <person name="Jones S.J."/>
            <person name="Pretorius I.S."/>
            <person name="Schmidt S.A."/>
            <person name="Borneman A.R."/>
        </authorList>
    </citation>
    <scope>NUCLEOTIDE SEQUENCE [LARGE SCALE GENOMIC DNA]</scope>
    <source>
        <strain evidence="2">cv. Chardonnay</strain>
        <tissue evidence="1">Leaf</tissue>
    </source>
</reference>
<evidence type="ECO:0000313" key="1">
    <source>
        <dbReference type="EMBL" id="RVW86695.1"/>
    </source>
</evidence>
<protein>
    <submittedName>
        <fullName evidence="1">Uncharacterized protein</fullName>
    </submittedName>
</protein>
<dbReference type="Proteomes" id="UP000288805">
    <property type="component" value="Unassembled WGS sequence"/>
</dbReference>
<evidence type="ECO:0000313" key="2">
    <source>
        <dbReference type="Proteomes" id="UP000288805"/>
    </source>
</evidence>
<accession>A0A438HQH5</accession>
<sequence>MTDTTTLKHEWKLEVYGPVLRGEKRCLGRTRPDVLVGLEEGGGSLSDRILGFLGESLSIFTKGGDKNTRFCHKMANVCSRRNLLTNVRVNATSLFEDDKIKHGVCRAFHSLRWMIGDQVSRD</sequence>
<organism evidence="1 2">
    <name type="scientific">Vitis vinifera</name>
    <name type="common">Grape</name>
    <dbReference type="NCBI Taxonomy" id="29760"/>
    <lineage>
        <taxon>Eukaryota</taxon>
        <taxon>Viridiplantae</taxon>
        <taxon>Streptophyta</taxon>
        <taxon>Embryophyta</taxon>
        <taxon>Tracheophyta</taxon>
        <taxon>Spermatophyta</taxon>
        <taxon>Magnoliopsida</taxon>
        <taxon>eudicotyledons</taxon>
        <taxon>Gunneridae</taxon>
        <taxon>Pentapetalae</taxon>
        <taxon>rosids</taxon>
        <taxon>Vitales</taxon>
        <taxon>Vitaceae</taxon>
        <taxon>Viteae</taxon>
        <taxon>Vitis</taxon>
    </lineage>
</organism>
<comment type="caution">
    <text evidence="1">The sequence shown here is derived from an EMBL/GenBank/DDBJ whole genome shotgun (WGS) entry which is preliminary data.</text>
</comment>
<dbReference type="EMBL" id="QGNW01000191">
    <property type="protein sequence ID" value="RVW86695.1"/>
    <property type="molecule type" value="Genomic_DNA"/>
</dbReference>
<gene>
    <name evidence="1" type="ORF">CK203_039844</name>
</gene>
<proteinExistence type="predicted"/>